<proteinExistence type="predicted"/>
<dbReference type="PANTHER" id="PTHR38599">
    <property type="entry name" value="CUPIN DOMAIN PROTEIN (AFU_ORTHOLOGUE AFUA_3G13620)"/>
    <property type="match status" value="1"/>
</dbReference>
<feature type="signal peptide" evidence="1">
    <location>
        <begin position="1"/>
        <end position="22"/>
    </location>
</feature>
<accession>A0ABP9LML3</accession>
<feature type="domain" description="Cupin type-2" evidence="2">
    <location>
        <begin position="57"/>
        <end position="127"/>
    </location>
</feature>
<dbReference type="PANTHER" id="PTHR38599:SF1">
    <property type="entry name" value="CUPIN DOMAIN PROTEIN (AFU_ORTHOLOGUE AFUA_3G13620)"/>
    <property type="match status" value="1"/>
</dbReference>
<dbReference type="RefSeq" id="WP_158982314.1">
    <property type="nucleotide sequence ID" value="NZ_BAABKY010000004.1"/>
</dbReference>
<evidence type="ECO:0000313" key="4">
    <source>
        <dbReference type="Proteomes" id="UP001501083"/>
    </source>
</evidence>
<sequence>MRIHHRLSLAVAMLAVATAGHAQQHHPQKAAAPTATVKPILTEPLPEYPGKEGHILTVTYPPGGESPLHHHDAYAFVYVIEGSVTMAVQGGQEVTLNAGQSWSEKPGDVHAVSRNASKTHPAKFVVFMLKDIGKPAVIPGP</sequence>
<dbReference type="Gene3D" id="2.60.120.10">
    <property type="entry name" value="Jelly Rolls"/>
    <property type="match status" value="1"/>
</dbReference>
<comment type="caution">
    <text evidence="3">The sequence shown here is derived from an EMBL/GenBank/DDBJ whole genome shotgun (WGS) entry which is preliminary data.</text>
</comment>
<dbReference type="CDD" id="cd02234">
    <property type="entry name" value="cupin_BLR7677-like"/>
    <property type="match status" value="1"/>
</dbReference>
<dbReference type="InterPro" id="IPR014710">
    <property type="entry name" value="RmlC-like_jellyroll"/>
</dbReference>
<dbReference type="InterPro" id="IPR013096">
    <property type="entry name" value="Cupin_2"/>
</dbReference>
<feature type="chain" id="PRO_5046139962" evidence="1">
    <location>
        <begin position="23"/>
        <end position="141"/>
    </location>
</feature>
<organism evidence="3 4">
    <name type="scientific">Lysobacter panacisoli</name>
    <dbReference type="NCBI Taxonomy" id="1255263"/>
    <lineage>
        <taxon>Bacteria</taxon>
        <taxon>Pseudomonadati</taxon>
        <taxon>Pseudomonadota</taxon>
        <taxon>Gammaproteobacteria</taxon>
        <taxon>Lysobacterales</taxon>
        <taxon>Lysobacteraceae</taxon>
        <taxon>Lysobacter</taxon>
    </lineage>
</organism>
<keyword evidence="1" id="KW-0732">Signal</keyword>
<dbReference type="InterPro" id="IPR011051">
    <property type="entry name" value="RmlC_Cupin_sf"/>
</dbReference>
<dbReference type="EMBL" id="BAABKY010000004">
    <property type="protein sequence ID" value="GAA5080897.1"/>
    <property type="molecule type" value="Genomic_DNA"/>
</dbReference>
<keyword evidence="4" id="KW-1185">Reference proteome</keyword>
<name>A0ABP9LML3_9GAMM</name>
<evidence type="ECO:0000256" key="1">
    <source>
        <dbReference type="SAM" id="SignalP"/>
    </source>
</evidence>
<gene>
    <name evidence="3" type="ORF">GCM10025759_30720</name>
</gene>
<protein>
    <submittedName>
        <fullName evidence="3">Cupin domain-containing protein</fullName>
    </submittedName>
</protein>
<evidence type="ECO:0000313" key="3">
    <source>
        <dbReference type="EMBL" id="GAA5080897.1"/>
    </source>
</evidence>
<dbReference type="Proteomes" id="UP001501083">
    <property type="component" value="Unassembled WGS sequence"/>
</dbReference>
<dbReference type="SUPFAM" id="SSF51182">
    <property type="entry name" value="RmlC-like cupins"/>
    <property type="match status" value="1"/>
</dbReference>
<reference evidence="4" key="1">
    <citation type="journal article" date="2019" name="Int. J. Syst. Evol. Microbiol.">
        <title>The Global Catalogue of Microorganisms (GCM) 10K type strain sequencing project: providing services to taxonomists for standard genome sequencing and annotation.</title>
        <authorList>
            <consortium name="The Broad Institute Genomics Platform"/>
            <consortium name="The Broad Institute Genome Sequencing Center for Infectious Disease"/>
            <person name="Wu L."/>
            <person name="Ma J."/>
        </authorList>
    </citation>
    <scope>NUCLEOTIDE SEQUENCE [LARGE SCALE GENOMIC DNA]</scope>
    <source>
        <strain evidence="4">JCM 19212</strain>
    </source>
</reference>
<evidence type="ECO:0000259" key="2">
    <source>
        <dbReference type="Pfam" id="PF07883"/>
    </source>
</evidence>
<dbReference type="Pfam" id="PF07883">
    <property type="entry name" value="Cupin_2"/>
    <property type="match status" value="1"/>
</dbReference>